<reference evidence="1" key="1">
    <citation type="submission" date="2021-05" db="EMBL/GenBank/DDBJ databases">
        <authorList>
            <person name="Pan Q."/>
            <person name="Jouanno E."/>
            <person name="Zahm M."/>
            <person name="Klopp C."/>
            <person name="Cabau C."/>
            <person name="Louis A."/>
            <person name="Berthelot C."/>
            <person name="Parey E."/>
            <person name="Roest Crollius H."/>
            <person name="Montfort J."/>
            <person name="Robinson-Rechavi M."/>
            <person name="Bouchez O."/>
            <person name="Lampietro C."/>
            <person name="Lopez Roques C."/>
            <person name="Donnadieu C."/>
            <person name="Postlethwait J."/>
            <person name="Bobe J."/>
            <person name="Dillon D."/>
            <person name="Chandos A."/>
            <person name="von Hippel F."/>
            <person name="Guiguen Y."/>
        </authorList>
    </citation>
    <scope>NUCLEOTIDE SEQUENCE</scope>
    <source>
        <strain evidence="1">YG-Jan2019</strain>
    </source>
</reference>
<name>A0ACC2FU83_DALPE</name>
<dbReference type="Proteomes" id="UP001157502">
    <property type="component" value="Chromosome 22"/>
</dbReference>
<dbReference type="EMBL" id="CM055749">
    <property type="protein sequence ID" value="KAJ7994912.1"/>
    <property type="molecule type" value="Genomic_DNA"/>
</dbReference>
<organism evidence="1 2">
    <name type="scientific">Dallia pectoralis</name>
    <name type="common">Alaska blackfish</name>
    <dbReference type="NCBI Taxonomy" id="75939"/>
    <lineage>
        <taxon>Eukaryota</taxon>
        <taxon>Metazoa</taxon>
        <taxon>Chordata</taxon>
        <taxon>Craniata</taxon>
        <taxon>Vertebrata</taxon>
        <taxon>Euteleostomi</taxon>
        <taxon>Actinopterygii</taxon>
        <taxon>Neopterygii</taxon>
        <taxon>Teleostei</taxon>
        <taxon>Protacanthopterygii</taxon>
        <taxon>Esociformes</taxon>
        <taxon>Umbridae</taxon>
        <taxon>Dallia</taxon>
    </lineage>
</organism>
<protein>
    <submittedName>
        <fullName evidence="1">Uncharacterized protein</fullName>
    </submittedName>
</protein>
<sequence length="639" mass="71512">MGKKHKKHKSDKYEEYGERPLKLVLKVAGNEVTTGGSSFENIHDEHPDFDKHKDKKKKKKKDKEKNYPMSQFDDKKKKKMTKKKKGQDADTDWDDREASRTPIHSDLASSLNKMEETEPTPLQEALSQLIRQLQRKDPSAFFSFPVTDFIAPGYSTIIKRPMDFSAMKEKVKKEHYHSLEELKVDFRIMCENAMIYNKPETIYHKAARKLLHSGMKILSPERLESLKQSIEFMADLENPANQLGKTGEEEGMDLSKDVPSLTDPSETSMSAPNTPNTPRKEKDSKEEVSKVVSQTEKDLEEIRKLIEDSGGKLSNRGLGIELDFKRRKSDGSTTLAILNPVDLVAGDVGYCPVKLGMMSNRLQSGINTLQGFKEDKRNMVTPVSYMNYGPYTSYAPIYDSSFANMGKEDSDLIYSVYGEESSLQGSESLSEFLSKSEEHIYKLADNLLDALTNGEHSKTLKDVEPINPDERVSAETSETKDMDMEVVEPETGKQAQCKLSSLGPVIGLDLETPSELITDDKCVADGQNLQQKLDETTQLLCELQEVQRERLSVKQLPNIICLLAPTTKELQLAEKVTGNLAELTSQVAPGDVSSVYGIRKAMGIAIPLEAEECLLNLTTGETEPMETFPVVEQSGVTAV</sequence>
<gene>
    <name evidence="1" type="ORF">DPEC_G00254430</name>
</gene>
<accession>A0ACC2FU83</accession>
<proteinExistence type="predicted"/>
<evidence type="ECO:0000313" key="2">
    <source>
        <dbReference type="Proteomes" id="UP001157502"/>
    </source>
</evidence>
<keyword evidence="2" id="KW-1185">Reference proteome</keyword>
<comment type="caution">
    <text evidence="1">The sequence shown here is derived from an EMBL/GenBank/DDBJ whole genome shotgun (WGS) entry which is preliminary data.</text>
</comment>
<evidence type="ECO:0000313" key="1">
    <source>
        <dbReference type="EMBL" id="KAJ7994912.1"/>
    </source>
</evidence>